<organism evidence="4 5">
    <name type="scientific">Metabacillus idriensis</name>
    <dbReference type="NCBI Taxonomy" id="324768"/>
    <lineage>
        <taxon>Bacteria</taxon>
        <taxon>Bacillati</taxon>
        <taxon>Bacillota</taxon>
        <taxon>Bacilli</taxon>
        <taxon>Bacillales</taxon>
        <taxon>Bacillaceae</taxon>
        <taxon>Metabacillus</taxon>
    </lineage>
</organism>
<evidence type="ECO:0000259" key="2">
    <source>
        <dbReference type="Pfam" id="PF02543"/>
    </source>
</evidence>
<evidence type="ECO:0000259" key="3">
    <source>
        <dbReference type="Pfam" id="PF16861"/>
    </source>
</evidence>
<dbReference type="RefSeq" id="WP_154319321.1">
    <property type="nucleotide sequence ID" value="NZ_CAJFZX010000011.1"/>
</dbReference>
<gene>
    <name evidence="4" type="ORF">GJU41_19645</name>
</gene>
<evidence type="ECO:0000256" key="1">
    <source>
        <dbReference type="ARBA" id="ARBA00006129"/>
    </source>
</evidence>
<protein>
    <recommendedName>
        <fullName evidence="6">Nodulation protein NodU</fullName>
    </recommendedName>
</protein>
<dbReference type="AlphaFoldDB" id="A0A6I2MGL3"/>
<dbReference type="InterPro" id="IPR051338">
    <property type="entry name" value="NodU/CmcH_Carbamoyltrnsfr"/>
</dbReference>
<keyword evidence="5" id="KW-1185">Reference proteome</keyword>
<dbReference type="Pfam" id="PF02543">
    <property type="entry name" value="Carbam_trans_N"/>
    <property type="match status" value="1"/>
</dbReference>
<dbReference type="Proteomes" id="UP000441585">
    <property type="component" value="Unassembled WGS sequence"/>
</dbReference>
<comment type="caution">
    <text evidence="4">The sequence shown here is derived from an EMBL/GenBank/DDBJ whole genome shotgun (WGS) entry which is preliminary data.</text>
</comment>
<sequence>MLICGLKLTHDGCVALIKDNRLIFSYEVEKFNNNKRYSEIPDLNFVKDALYSEGYIPSDVDHYTIDGWAGLKESEVETRSNGKEYSIAVAPYRETSLSADSLKTFEGQGLLIADKSFNYTSYLHSTTHIFSAYSASEFSEKKEPSYVLVYDGGMYPRLYFFDPSRNFLENLGPLFMFIGNIYSLFSLHFEPFYSAGKGPRVDDLSVAGKVMAYIAMGKVRPELLAQFDIIYQEHFSPSMEFNWKFSQAVKVFVENHNIPHEDVLASFHQYIENLLVSSLKTRVKKHGQKSNNFCFVGGCSLNIKWNSAIRQSKVFENVFISPFTNDTGSAIGAACCEMYKQTGNLHLEWSVYSGPKIIKNQPAEGWSTKKCSIKELAELLHSKNEPVVFLNDKAELGPRALGNRSIIATAIQPEMKDRLNRIKRRESYRPVSPICIENRAAEIFSPGTPDPYMLFDHKVRENWKERIPAIRHLDGTARLQTISREENEVVYELLSHYEQLSGIPVLCNTSANLLGSGFFPDVLSATEWGETKYVWCDHLLYEKK</sequence>
<dbReference type="InterPro" id="IPR038152">
    <property type="entry name" value="Carbam_trans_C_sf"/>
</dbReference>
<dbReference type="Gene3D" id="3.30.420.40">
    <property type="match status" value="1"/>
</dbReference>
<feature type="domain" description="Carbamoyltransferase" evidence="2">
    <location>
        <begin position="3"/>
        <end position="335"/>
    </location>
</feature>
<dbReference type="InterPro" id="IPR031730">
    <property type="entry name" value="Carbam_trans_C"/>
</dbReference>
<name>A0A6I2MGL3_9BACI</name>
<evidence type="ECO:0008006" key="6">
    <source>
        <dbReference type="Google" id="ProtNLM"/>
    </source>
</evidence>
<evidence type="ECO:0000313" key="4">
    <source>
        <dbReference type="EMBL" id="MRX56176.1"/>
    </source>
</evidence>
<evidence type="ECO:0000313" key="5">
    <source>
        <dbReference type="Proteomes" id="UP000441585"/>
    </source>
</evidence>
<dbReference type="PANTHER" id="PTHR34847:SF1">
    <property type="entry name" value="NODULATION PROTEIN U"/>
    <property type="match status" value="1"/>
</dbReference>
<reference evidence="4 5" key="1">
    <citation type="submission" date="2019-11" db="EMBL/GenBank/DDBJ databases">
        <title>Bacillus idriensis genome.</title>
        <authorList>
            <person name="Konopka E.N."/>
            <person name="Newman J.D."/>
        </authorList>
    </citation>
    <scope>NUCLEOTIDE SEQUENCE [LARGE SCALE GENOMIC DNA]</scope>
    <source>
        <strain evidence="4 5">DSM 19097</strain>
    </source>
</reference>
<proteinExistence type="inferred from homology"/>
<dbReference type="GO" id="GO:0003824">
    <property type="term" value="F:catalytic activity"/>
    <property type="evidence" value="ECO:0007669"/>
    <property type="project" value="InterPro"/>
</dbReference>
<accession>A0A6I2MGL3</accession>
<dbReference type="Pfam" id="PF16861">
    <property type="entry name" value="Carbam_trans_C"/>
    <property type="match status" value="1"/>
</dbReference>
<dbReference type="Gene3D" id="3.90.870.20">
    <property type="entry name" value="Carbamoyltransferase, C-terminal domain"/>
    <property type="match status" value="1"/>
</dbReference>
<dbReference type="EMBL" id="WKKF01000009">
    <property type="protein sequence ID" value="MRX56176.1"/>
    <property type="molecule type" value="Genomic_DNA"/>
</dbReference>
<comment type="similarity">
    <text evidence="1">Belongs to the NodU/CmcH family.</text>
</comment>
<dbReference type="PANTHER" id="PTHR34847">
    <property type="entry name" value="NODULATION PROTEIN U"/>
    <property type="match status" value="1"/>
</dbReference>
<feature type="domain" description="Carbamoyltransferase C-terminal" evidence="3">
    <location>
        <begin position="383"/>
        <end position="523"/>
    </location>
</feature>
<dbReference type="InterPro" id="IPR003696">
    <property type="entry name" value="Carbtransf_dom"/>
</dbReference>